<evidence type="ECO:0000313" key="3">
    <source>
        <dbReference type="Proteomes" id="UP000269945"/>
    </source>
</evidence>
<evidence type="ECO:0000256" key="1">
    <source>
        <dbReference type="SAM" id="MobiDB-lite"/>
    </source>
</evidence>
<reference evidence="2 3" key="1">
    <citation type="submission" date="2018-10" db="EMBL/GenBank/DDBJ databases">
        <authorList>
            <person name="Ekblom R."/>
            <person name="Jareborg N."/>
        </authorList>
    </citation>
    <scope>NUCLEOTIDE SEQUENCE [LARGE SCALE GENOMIC DNA]</scope>
    <source>
        <tissue evidence="2">Muscle</tissue>
    </source>
</reference>
<feature type="region of interest" description="Disordered" evidence="1">
    <location>
        <begin position="1"/>
        <end position="29"/>
    </location>
</feature>
<organism evidence="2 3">
    <name type="scientific">Gulo gulo</name>
    <name type="common">Wolverine</name>
    <name type="synonym">Gluton</name>
    <dbReference type="NCBI Taxonomy" id="48420"/>
    <lineage>
        <taxon>Eukaryota</taxon>
        <taxon>Metazoa</taxon>
        <taxon>Chordata</taxon>
        <taxon>Craniata</taxon>
        <taxon>Vertebrata</taxon>
        <taxon>Euteleostomi</taxon>
        <taxon>Mammalia</taxon>
        <taxon>Eutheria</taxon>
        <taxon>Laurasiatheria</taxon>
        <taxon>Carnivora</taxon>
        <taxon>Caniformia</taxon>
        <taxon>Musteloidea</taxon>
        <taxon>Mustelidae</taxon>
        <taxon>Guloninae</taxon>
        <taxon>Gulo</taxon>
    </lineage>
</organism>
<accession>A0A9X9PWB0</accession>
<comment type="caution">
    <text evidence="2">The sequence shown here is derived from an EMBL/GenBank/DDBJ whole genome shotgun (WGS) entry which is preliminary data.</text>
</comment>
<protein>
    <submittedName>
        <fullName evidence="2">Uncharacterized protein</fullName>
    </submittedName>
</protein>
<sequence>MRVLGQRPPPWGGSDTLQPATGQSVDSGKGNKALIRSLRGAPASLTVWGFPMEKEPFLPYSGHSPVKEHLKCFLLTPSPAPLCGINLPPGSRGPWSVPLY</sequence>
<dbReference type="AlphaFoldDB" id="A0A9X9PWB0"/>
<keyword evidence="3" id="KW-1185">Reference proteome</keyword>
<feature type="compositionally biased region" description="Polar residues" evidence="1">
    <location>
        <begin position="15"/>
        <end position="26"/>
    </location>
</feature>
<gene>
    <name evidence="2" type="ORF">BN2614_LOCUS2</name>
</gene>
<dbReference type="Proteomes" id="UP000269945">
    <property type="component" value="Unassembled WGS sequence"/>
</dbReference>
<evidence type="ECO:0000313" key="2">
    <source>
        <dbReference type="EMBL" id="VCW69417.1"/>
    </source>
</evidence>
<name>A0A9X9PWB0_GULGU</name>
<proteinExistence type="predicted"/>
<dbReference type="EMBL" id="CYRY02004958">
    <property type="protein sequence ID" value="VCW69417.1"/>
    <property type="molecule type" value="Genomic_DNA"/>
</dbReference>